<evidence type="ECO:0000259" key="6">
    <source>
        <dbReference type="Pfam" id="PF03470"/>
    </source>
</evidence>
<dbReference type="Pfam" id="PF03469">
    <property type="entry name" value="XH"/>
    <property type="match status" value="1"/>
</dbReference>
<dbReference type="InterPro" id="IPR005379">
    <property type="entry name" value="FDM1-5/IDN2_XH"/>
</dbReference>
<dbReference type="Pfam" id="PF03470">
    <property type="entry name" value="zf-XS"/>
    <property type="match status" value="1"/>
</dbReference>
<evidence type="ECO:0000259" key="4">
    <source>
        <dbReference type="Pfam" id="PF03468"/>
    </source>
</evidence>
<dbReference type="GO" id="GO:0080188">
    <property type="term" value="P:gene silencing by siRNA-directed DNA methylation"/>
    <property type="evidence" value="ECO:0007669"/>
    <property type="project" value="InterPro"/>
</dbReference>
<comment type="caution">
    <text evidence="7">The sequence shown here is derived from an EMBL/GenBank/DDBJ whole genome shotgun (WGS) entry which is preliminary data.</text>
</comment>
<gene>
    <name evidence="7" type="ORF">FCM35_KLT01863</name>
</gene>
<dbReference type="Proteomes" id="UP000623129">
    <property type="component" value="Unassembled WGS sequence"/>
</dbReference>
<dbReference type="InterPro" id="IPR045177">
    <property type="entry name" value="FDM1-5/IDN2"/>
</dbReference>
<keyword evidence="2" id="KW-0943">RNA-mediated gene silencing</keyword>
<organism evidence="7 8">
    <name type="scientific">Carex littledalei</name>
    <dbReference type="NCBI Taxonomy" id="544730"/>
    <lineage>
        <taxon>Eukaryota</taxon>
        <taxon>Viridiplantae</taxon>
        <taxon>Streptophyta</taxon>
        <taxon>Embryophyta</taxon>
        <taxon>Tracheophyta</taxon>
        <taxon>Spermatophyta</taxon>
        <taxon>Magnoliopsida</taxon>
        <taxon>Liliopsida</taxon>
        <taxon>Poales</taxon>
        <taxon>Cyperaceae</taxon>
        <taxon>Cyperoideae</taxon>
        <taxon>Cariceae</taxon>
        <taxon>Carex</taxon>
        <taxon>Carex subgen. Euthyceras</taxon>
    </lineage>
</organism>
<accession>A0A833R9P2</accession>
<dbReference type="EMBL" id="SWLB01000011">
    <property type="protein sequence ID" value="KAF3332286.1"/>
    <property type="molecule type" value="Genomic_DNA"/>
</dbReference>
<dbReference type="PANTHER" id="PTHR21596">
    <property type="entry name" value="RIBONUCLEASE P SUBUNIT P38"/>
    <property type="match status" value="1"/>
</dbReference>
<evidence type="ECO:0000313" key="8">
    <source>
        <dbReference type="Proteomes" id="UP000623129"/>
    </source>
</evidence>
<dbReference type="Pfam" id="PF03468">
    <property type="entry name" value="XS"/>
    <property type="match status" value="1"/>
</dbReference>
<evidence type="ECO:0000259" key="5">
    <source>
        <dbReference type="Pfam" id="PF03469"/>
    </source>
</evidence>
<feature type="coiled-coil region" evidence="3">
    <location>
        <begin position="316"/>
        <end position="482"/>
    </location>
</feature>
<keyword evidence="1 3" id="KW-0175">Coiled coil</keyword>
<feature type="domain" description="XS" evidence="4">
    <location>
        <begin position="114"/>
        <end position="222"/>
    </location>
</feature>
<dbReference type="InterPro" id="IPR038588">
    <property type="entry name" value="XS_domain_sf"/>
</dbReference>
<keyword evidence="8" id="KW-1185">Reference proteome</keyword>
<reference evidence="7" key="1">
    <citation type="submission" date="2020-01" db="EMBL/GenBank/DDBJ databases">
        <title>Genome sequence of Kobresia littledalei, the first chromosome-level genome in the family Cyperaceae.</title>
        <authorList>
            <person name="Qu G."/>
        </authorList>
    </citation>
    <scope>NUCLEOTIDE SEQUENCE</scope>
    <source>
        <strain evidence="7">C.B.Clarke</strain>
        <tissue evidence="7">Leaf</tissue>
    </source>
</reference>
<sequence>MAPSSDPEEEQSEISESEITDCVEKIYSQLQSKHYKVKKSGAYKCPFCPSKKKQRYQYKDLLQHASGIGTSNKRPKIKAQHQALAKYMKHDLADPKLVHQIVAVNPVPPQRKDDDKYVWPWKGILVNLPVKHQGGKYTGKTADEIKEMISNFNPCEVFPLLDHRGHTGRCIVDFGADWGGFRNAMSFDKHFQSRGVGRLQWQEREHKSKVVHGWIAMEVDFNRSGQVADHLRQHGVLKSVDDVMQEESSKARSCVADLTVQIEAKNKDIYEMECKYNISALSLAQVMEDREGLTRAYNEELRMLEEAFCAHHQSVLKQNEKMRAELEYKRRQLEERSRQLTIESSQYEINKQELDSERQKKAEIEQQKANEEVLLLTEQQKREKEENLKRILQLQKELDAKQQLELEIEKLKGQIEVRRHMGGGNDDSALKEKMESLKEELQDKIEELEVYQDTYKGLLERESRAKDEVNEARKELIQQLENILGPRTAIILKRMGELKAEVFKKSAPPGEDADWWATTACSRWQDELRNPKWCPFKEDGRRGEEKVVIKDDEKLIEVKNIYGEEVYEAIKTALLQLNEYNPNGRCTVNEIWKAKENRKATLKEVIQYIFKQWKSLKAKRR</sequence>
<dbReference type="InterPro" id="IPR005381">
    <property type="entry name" value="Znf-XS_domain"/>
</dbReference>
<dbReference type="InterPro" id="IPR005380">
    <property type="entry name" value="XS_domain"/>
</dbReference>
<dbReference type="OrthoDB" id="646891at2759"/>
<dbReference type="Gene3D" id="3.30.70.2890">
    <property type="entry name" value="XS domain"/>
    <property type="match status" value="1"/>
</dbReference>
<protein>
    <submittedName>
        <fullName evidence="7">Paramyosin, long form-like protein</fullName>
    </submittedName>
</protein>
<name>A0A833R9P2_9POAL</name>
<evidence type="ECO:0000256" key="1">
    <source>
        <dbReference type="ARBA" id="ARBA00023054"/>
    </source>
</evidence>
<dbReference type="AlphaFoldDB" id="A0A833R9P2"/>
<evidence type="ECO:0000256" key="2">
    <source>
        <dbReference type="ARBA" id="ARBA00023158"/>
    </source>
</evidence>
<dbReference type="PANTHER" id="PTHR21596:SF3">
    <property type="entry name" value="FACTOR OF DNA METHYLATION 1-RELATED"/>
    <property type="match status" value="1"/>
</dbReference>
<feature type="domain" description="Zinc finger-XS" evidence="6">
    <location>
        <begin position="45"/>
        <end position="85"/>
    </location>
</feature>
<proteinExistence type="predicted"/>
<evidence type="ECO:0000313" key="7">
    <source>
        <dbReference type="EMBL" id="KAF3332286.1"/>
    </source>
</evidence>
<evidence type="ECO:0000256" key="3">
    <source>
        <dbReference type="SAM" id="Coils"/>
    </source>
</evidence>
<feature type="domain" description="Factor of DNA methylation 1-5/IDN2" evidence="5">
    <location>
        <begin position="493"/>
        <end position="619"/>
    </location>
</feature>